<proteinExistence type="predicted"/>
<dbReference type="Gene3D" id="1.10.10.60">
    <property type="entry name" value="Homeodomain-like"/>
    <property type="match status" value="1"/>
</dbReference>
<reference evidence="3" key="2">
    <citation type="submission" date="2014-07" db="EMBL/GenBank/DDBJ databases">
        <authorList>
            <person name="Hull J."/>
        </authorList>
    </citation>
    <scope>NUCLEOTIDE SEQUENCE</scope>
</reference>
<sequence length="267" mass="30965">PNSVLGQHFCGKSDNNFLIPILWIRVGRYQFNFQKRFIRFFGRMERELGQQDIQLSTVGGSSAPPRFVWSPELTSAFISLRSSHDELFTKRRNSASHGYSIILQKLVESQLVDENTLTPRQLRKKWENLLKRYRKLKHAANAGIAQYASGSELTFENWPFYKDMNQILVKQDPVSHHMLLPESASNNTYDYSEEYSVAAKRFRPNTEECTTVVQSPTPSHEPSQVKTSSSPVHVQTRSDVIQRLLNQHERFITLYERLVIALEKFTE</sequence>
<dbReference type="AlphaFoldDB" id="A0A0A9ZG76"/>
<evidence type="ECO:0000256" key="1">
    <source>
        <dbReference type="SAM" id="MobiDB-lite"/>
    </source>
</evidence>
<feature type="domain" description="Myb/SANT-like DNA-binding" evidence="2">
    <location>
        <begin position="68"/>
        <end position="167"/>
    </location>
</feature>
<evidence type="ECO:0000259" key="2">
    <source>
        <dbReference type="Pfam" id="PF13837"/>
    </source>
</evidence>
<evidence type="ECO:0000313" key="3">
    <source>
        <dbReference type="EMBL" id="JAG42503.1"/>
    </source>
</evidence>
<reference evidence="3" key="1">
    <citation type="journal article" date="2014" name="PLoS ONE">
        <title>Transcriptome-Based Identification of ABC Transporters in the Western Tarnished Plant Bug Lygus hesperus.</title>
        <authorList>
            <person name="Hull J.J."/>
            <person name="Chaney K."/>
            <person name="Geib S.M."/>
            <person name="Fabrick J.A."/>
            <person name="Brent C.S."/>
            <person name="Walsh D."/>
            <person name="Lavine L.C."/>
        </authorList>
    </citation>
    <scope>NUCLEOTIDE SEQUENCE</scope>
</reference>
<dbReference type="InterPro" id="IPR044822">
    <property type="entry name" value="Myb_DNA-bind_4"/>
</dbReference>
<protein>
    <submittedName>
        <fullName evidence="3">Trihelix transcription factor GT-4</fullName>
    </submittedName>
</protein>
<name>A0A0A9ZG76_LYGHE</name>
<gene>
    <name evidence="3" type="primary">GT-4_1</name>
    <name evidence="3" type="ORF">CM83_12704</name>
</gene>
<feature type="region of interest" description="Disordered" evidence="1">
    <location>
        <begin position="211"/>
        <end position="234"/>
    </location>
</feature>
<feature type="non-terminal residue" evidence="3">
    <location>
        <position position="1"/>
    </location>
</feature>
<dbReference type="Pfam" id="PF13837">
    <property type="entry name" value="Myb_DNA-bind_4"/>
    <property type="match status" value="1"/>
</dbReference>
<accession>A0A0A9ZG76</accession>
<organism evidence="3">
    <name type="scientific">Lygus hesperus</name>
    <name type="common">Western plant bug</name>
    <dbReference type="NCBI Taxonomy" id="30085"/>
    <lineage>
        <taxon>Eukaryota</taxon>
        <taxon>Metazoa</taxon>
        <taxon>Ecdysozoa</taxon>
        <taxon>Arthropoda</taxon>
        <taxon>Hexapoda</taxon>
        <taxon>Insecta</taxon>
        <taxon>Pterygota</taxon>
        <taxon>Neoptera</taxon>
        <taxon>Paraneoptera</taxon>
        <taxon>Hemiptera</taxon>
        <taxon>Heteroptera</taxon>
        <taxon>Panheteroptera</taxon>
        <taxon>Cimicomorpha</taxon>
        <taxon>Miridae</taxon>
        <taxon>Mirini</taxon>
        <taxon>Lygus</taxon>
    </lineage>
</organism>
<dbReference type="EMBL" id="GBHO01001101">
    <property type="protein sequence ID" value="JAG42503.1"/>
    <property type="molecule type" value="Transcribed_RNA"/>
</dbReference>